<dbReference type="InterPro" id="IPR029058">
    <property type="entry name" value="AB_hydrolase_fold"/>
</dbReference>
<dbReference type="SUPFAM" id="SSF53474">
    <property type="entry name" value="alpha/beta-Hydrolases"/>
    <property type="match status" value="1"/>
</dbReference>
<dbReference type="PANTHER" id="PTHR42776">
    <property type="entry name" value="SERINE PEPTIDASE S9 FAMILY MEMBER"/>
    <property type="match status" value="1"/>
</dbReference>
<feature type="domain" description="Peptidase S9 prolyl oligopeptidase catalytic" evidence="2">
    <location>
        <begin position="694"/>
        <end position="873"/>
    </location>
</feature>
<comment type="caution">
    <text evidence="3">The sequence shown here is derived from an EMBL/GenBank/DDBJ whole genome shotgun (WGS) entry which is preliminary data.</text>
</comment>
<dbReference type="EMBL" id="BAABDU010000004">
    <property type="protein sequence ID" value="GAA3773025.1"/>
    <property type="molecule type" value="Genomic_DNA"/>
</dbReference>
<dbReference type="InterPro" id="IPR001375">
    <property type="entry name" value="Peptidase_S9_cat"/>
</dbReference>
<dbReference type="PANTHER" id="PTHR42776:SF27">
    <property type="entry name" value="DIPEPTIDYL PEPTIDASE FAMILY MEMBER 6"/>
    <property type="match status" value="1"/>
</dbReference>
<evidence type="ECO:0000259" key="2">
    <source>
        <dbReference type="Pfam" id="PF00326"/>
    </source>
</evidence>
<proteinExistence type="predicted"/>
<gene>
    <name evidence="3" type="ORF">GCM10022423_29300</name>
</gene>
<name>A0ABP7GUU4_9FLAO</name>
<accession>A0ABP7GUU4</accession>
<dbReference type="SUPFAM" id="SSF82171">
    <property type="entry name" value="DPP6 N-terminal domain-like"/>
    <property type="match status" value="1"/>
</dbReference>
<protein>
    <recommendedName>
        <fullName evidence="2">Peptidase S9 prolyl oligopeptidase catalytic domain-containing protein</fullName>
    </recommendedName>
</protein>
<dbReference type="Pfam" id="PF00326">
    <property type="entry name" value="Peptidase_S9"/>
    <property type="match status" value="1"/>
</dbReference>
<keyword evidence="4" id="KW-1185">Reference proteome</keyword>
<dbReference type="Gene3D" id="2.120.10.30">
    <property type="entry name" value="TolB, C-terminal domain"/>
    <property type="match status" value="1"/>
</dbReference>
<dbReference type="Proteomes" id="UP001500748">
    <property type="component" value="Unassembled WGS sequence"/>
</dbReference>
<evidence type="ECO:0000256" key="1">
    <source>
        <dbReference type="ARBA" id="ARBA00022801"/>
    </source>
</evidence>
<keyword evidence="1" id="KW-0378">Hydrolase</keyword>
<organism evidence="3 4">
    <name type="scientific">Flavobacterium ginsengiterrae</name>
    <dbReference type="NCBI Taxonomy" id="871695"/>
    <lineage>
        <taxon>Bacteria</taxon>
        <taxon>Pseudomonadati</taxon>
        <taxon>Bacteroidota</taxon>
        <taxon>Flavobacteriia</taxon>
        <taxon>Flavobacteriales</taxon>
        <taxon>Flavobacteriaceae</taxon>
        <taxon>Flavobacterium</taxon>
    </lineage>
</organism>
<evidence type="ECO:0000313" key="4">
    <source>
        <dbReference type="Proteomes" id="UP001500748"/>
    </source>
</evidence>
<dbReference type="InterPro" id="IPR011042">
    <property type="entry name" value="6-blade_b-propeller_TolB-like"/>
</dbReference>
<reference evidence="4" key="1">
    <citation type="journal article" date="2019" name="Int. J. Syst. Evol. Microbiol.">
        <title>The Global Catalogue of Microorganisms (GCM) 10K type strain sequencing project: providing services to taxonomists for standard genome sequencing and annotation.</title>
        <authorList>
            <consortium name="The Broad Institute Genomics Platform"/>
            <consortium name="The Broad Institute Genome Sequencing Center for Infectious Disease"/>
            <person name="Wu L."/>
            <person name="Ma J."/>
        </authorList>
    </citation>
    <scope>NUCLEOTIDE SEQUENCE [LARGE SCALE GENOMIC DNA]</scope>
    <source>
        <strain evidence="4">JCM 17337</strain>
    </source>
</reference>
<dbReference type="Gene3D" id="3.40.50.1820">
    <property type="entry name" value="alpha/beta hydrolase"/>
    <property type="match status" value="1"/>
</dbReference>
<sequence length="884" mass="101913">MKFYNPFIFTQKCHRYTFLMKPFLFLFLVLQLVVCPLRGQALQKKKVEIENYSLWSDIRLNGVSPEGKWVSYLLAYDSGKDTLFVKSTTSDKVYNFTGINHYQFLEKERFVSLSNGDLNILNLKNGSSKNISDVKNYSYSAETDQLVILVQHGNNSTLRIIDSKDNLVKKMESISFFLLSPDGRKIVYVSKSENLSSLGILELKSGFPQKTLIEKSPENWDYFAWKQSIAFSFLRRYNQDSQASISYYNFEENALFVFNPLLENAFPKNKLITNDFRYPITISSDLKRVFFCIKPLSDGKKAKIKTDPEIWYTKTKQIYSQQQKSEPFSDKPSLAVWFPLTGKFEVISSEDFSDVLLTGDQHYALLSDPLAHEPGLEYDAPRDFYLKNLTTGKQEFLVKNIKDFRRSILPSPTGKYIAYFSEDNWWVYNISKKSHKNITEKINTVFSGLAANMDLSYPFGNPGWTDGDSEILLYDRYDIWAVKPDGAFRRLTSGQKKQIQFRFAYNLGGNFRLDNYDGCISSTIKISKGAILDAEGSDLKSGYFEWNETNKEQPIVYEPASISQIHFIKETNSYIYQTQDFNRSPSLVYKAVDRTPYIFFESNKHQSGYYWGHSEHIDYKNSKGSSLRAGLYYPACYDPKKKYPMIVHIYEKQSQKIHKYYKPTLFEAAGFNPAVLSLEGYFVLCPDIEYETGKTGESALDCVTAATSAVIEKGLVDPDKIGLMGHSFGGYETAYISGKTDIFAASVAGAAPIDLNSFYHAINWRTGKPHMIKFNIGQFRLGVSAYEMPLTYLNNSPLNNVENINKPLLFWSGKNDQQVDWHQSIELYLAMHRLEKNNIMLLYPEEEHSFSDPYNQKDLSIRILQWFNHFLKNEKAFEWIENRG</sequence>
<evidence type="ECO:0000313" key="3">
    <source>
        <dbReference type="EMBL" id="GAA3773025.1"/>
    </source>
</evidence>